<dbReference type="EMBL" id="JASBNA010000022">
    <property type="protein sequence ID" value="KAK7684916.1"/>
    <property type="molecule type" value="Genomic_DNA"/>
</dbReference>
<reference evidence="1 2" key="1">
    <citation type="submission" date="2022-09" db="EMBL/GenBank/DDBJ databases">
        <authorList>
            <person name="Palmer J.M."/>
        </authorList>
    </citation>
    <scope>NUCLEOTIDE SEQUENCE [LARGE SCALE GENOMIC DNA]</scope>
    <source>
        <strain evidence="1 2">DSM 7382</strain>
    </source>
</reference>
<dbReference type="Proteomes" id="UP001385951">
    <property type="component" value="Unassembled WGS sequence"/>
</dbReference>
<organism evidence="1 2">
    <name type="scientific">Cerrena zonata</name>
    <dbReference type="NCBI Taxonomy" id="2478898"/>
    <lineage>
        <taxon>Eukaryota</taxon>
        <taxon>Fungi</taxon>
        <taxon>Dikarya</taxon>
        <taxon>Basidiomycota</taxon>
        <taxon>Agaricomycotina</taxon>
        <taxon>Agaricomycetes</taxon>
        <taxon>Polyporales</taxon>
        <taxon>Cerrenaceae</taxon>
        <taxon>Cerrena</taxon>
    </lineage>
</organism>
<comment type="caution">
    <text evidence="1">The sequence shown here is derived from an EMBL/GenBank/DDBJ whole genome shotgun (WGS) entry which is preliminary data.</text>
</comment>
<proteinExistence type="predicted"/>
<keyword evidence="2" id="KW-1185">Reference proteome</keyword>
<sequence length="105" mass="12301">MVNEVSDLFHLESFPKLQRLCYKSYGDYALFKYAERQLSVVSSKSGIIEVQLDILMDEYEPVRGTCRSIDSTLASNKFPSLHKVKLYKKIPFDYFPKLQQQKKLE</sequence>
<name>A0AAW0G5B0_9APHY</name>
<protein>
    <submittedName>
        <fullName evidence="1">Uncharacterized protein</fullName>
    </submittedName>
</protein>
<gene>
    <name evidence="1" type="ORF">QCA50_011750</name>
</gene>
<evidence type="ECO:0000313" key="2">
    <source>
        <dbReference type="Proteomes" id="UP001385951"/>
    </source>
</evidence>
<accession>A0AAW0G5B0</accession>
<evidence type="ECO:0000313" key="1">
    <source>
        <dbReference type="EMBL" id="KAK7684916.1"/>
    </source>
</evidence>
<dbReference type="AlphaFoldDB" id="A0AAW0G5B0"/>